<evidence type="ECO:0000313" key="1">
    <source>
        <dbReference type="EMBL" id="KAL3505224.1"/>
    </source>
</evidence>
<organism evidence="1 2">
    <name type="scientific">Cinchona calisaya</name>
    <dbReference type="NCBI Taxonomy" id="153742"/>
    <lineage>
        <taxon>Eukaryota</taxon>
        <taxon>Viridiplantae</taxon>
        <taxon>Streptophyta</taxon>
        <taxon>Embryophyta</taxon>
        <taxon>Tracheophyta</taxon>
        <taxon>Spermatophyta</taxon>
        <taxon>Magnoliopsida</taxon>
        <taxon>eudicotyledons</taxon>
        <taxon>Gunneridae</taxon>
        <taxon>Pentapetalae</taxon>
        <taxon>asterids</taxon>
        <taxon>lamiids</taxon>
        <taxon>Gentianales</taxon>
        <taxon>Rubiaceae</taxon>
        <taxon>Cinchonoideae</taxon>
        <taxon>Cinchoneae</taxon>
        <taxon>Cinchona</taxon>
    </lineage>
</organism>
<keyword evidence="2" id="KW-1185">Reference proteome</keyword>
<name>A0ABD2YGP8_9GENT</name>
<sequence length="435" mass="49665">MSVAVINFYSLFSNLYFFTLLLLFLILSLTTSLSHSTSPPPFNISHFLYPTSNDVAVAVAVDVDHHHPDHSPFLKGVLEEIASGEKWNLEDIRVSKLDVKKAKFGYLQKFEFRARFGKSEFVFKLLDQVSGWKRFQKLENESDFQYLVNEFSSKANAAVLDSFKIEGPFHLRVAGDHLLNLLLPLNNSFPGLKHILVGEGITVEVTGAKEASLFHSTDIRKTVNGSALSSLERNNFGYWPSSCMAWFPIRVFGSATVVAYRTRNPEGHIETIFSSDHTVKLLPEKCYDSRRVYQKWDRALPINFLSKRIALLDKVLQTFLGRKTNQTASSATVKVKITASSIFRFQLELERDIHSNDTYWSTLAEWRTKPIVERVWFEVVGRLEEEDLKPITIKKIRPFIEVDSKAWSNLMSNVSFTKFPSIVGPQEALTLDVKW</sequence>
<reference evidence="1 2" key="1">
    <citation type="submission" date="2024-11" db="EMBL/GenBank/DDBJ databases">
        <title>A near-complete genome assembly of Cinchona calisaya.</title>
        <authorList>
            <person name="Lian D.C."/>
            <person name="Zhao X.W."/>
            <person name="Wei L."/>
        </authorList>
    </citation>
    <scope>NUCLEOTIDE SEQUENCE [LARGE SCALE GENOMIC DNA]</scope>
    <source>
        <tissue evidence="1">Nenye</tissue>
    </source>
</reference>
<dbReference type="EMBL" id="JBJUIK010000014">
    <property type="protein sequence ID" value="KAL3505224.1"/>
    <property type="molecule type" value="Genomic_DNA"/>
</dbReference>
<gene>
    <name evidence="1" type="ORF">ACH5RR_035065</name>
</gene>
<dbReference type="PANTHER" id="PTHR34454">
    <property type="entry name" value="TUNICAMYCIN INDUCED PROTEIN"/>
    <property type="match status" value="1"/>
</dbReference>
<dbReference type="InterPro" id="IPR053283">
    <property type="entry name" value="TUNICAMYCIN_INDUCED_1"/>
</dbReference>
<evidence type="ECO:0000313" key="2">
    <source>
        <dbReference type="Proteomes" id="UP001630127"/>
    </source>
</evidence>
<dbReference type="PANTHER" id="PTHR34454:SF3">
    <property type="entry name" value="PEPTIDASE I, PUTATIVE-RELATED"/>
    <property type="match status" value="1"/>
</dbReference>
<dbReference type="Proteomes" id="UP001630127">
    <property type="component" value="Unassembled WGS sequence"/>
</dbReference>
<dbReference type="AlphaFoldDB" id="A0ABD2YGP8"/>
<protein>
    <submittedName>
        <fullName evidence="1">Uncharacterized protein</fullName>
    </submittedName>
</protein>
<accession>A0ABD2YGP8</accession>
<comment type="caution">
    <text evidence="1">The sequence shown here is derived from an EMBL/GenBank/DDBJ whole genome shotgun (WGS) entry which is preliminary data.</text>
</comment>
<proteinExistence type="predicted"/>